<dbReference type="AlphaFoldDB" id="A0A1A9ZZR6"/>
<sequence length="629" mass="70310">MAVDVMQRKKKDQQRRQQDFDAKDKNKEKQQQQQQQQQLQEKEQNQEEQQEHRQLRNADISGVCLSFRTRCASSEVHQMKKTLKQSSLASQVKNGQQKEKENEKEKDAVGDQKSKVSLEAIHDKNVHFVKDKIKSVSNSGNSSPDYAADELIVPRVTTPSSSSSSSSSLSSSSPLSLQLSSSSFCSTLIPTTAISTTTVTLTTQVNQITDRECDDLLVQHQHPYQKRKQQSTIVTNINSKQGFCASTCSYFCRCCKQDKVPTVNNGVITTKTAAAAAAAQNKFIYPSIIKATTEQAYQNYQCPTGKLCCLKYVLSCTKATDVSATAGTCRRNSFTFAAHNQMTNNHLSTTTTTTTTTTTKGQQQITRESTPTNHSNSSTSSSSLLLSLSSSSPSSSSPSSLPSSLSLSLSCEGIGDDIGIGLNDEWEILMHLGRDHLIHVCHHYAEYGQRIAMQLPPAYSNNSNDCNKSNYCNKSIICLNFKGVTTTNIIEKFFITCIPLALEQEPQQQIQQQQQQQEQQQYEQLLENKTFPSTCITSSNLKKYAIFLWYLNPKHSLNYHSPVSSNDEDDDVSNFESIIEIPNTDIKWFGRVHHLTTPWSQILASREFLMYDAISDGYDEAFVIVNKMK</sequence>
<dbReference type="PANTHER" id="PTHR13491:SF4">
    <property type="entry name" value="MEDIATOR OF RNA POLYMERASE II TRANSCRIPTION SUBUNIT 19-RELATED"/>
    <property type="match status" value="1"/>
</dbReference>
<feature type="region of interest" description="Disordered" evidence="1">
    <location>
        <begin position="345"/>
        <end position="381"/>
    </location>
</feature>
<feature type="compositionally biased region" description="Basic and acidic residues" evidence="1">
    <location>
        <begin position="40"/>
        <end position="56"/>
    </location>
</feature>
<feature type="compositionally biased region" description="Low complexity" evidence="1">
    <location>
        <begin position="349"/>
        <end position="359"/>
    </location>
</feature>
<feature type="region of interest" description="Disordered" evidence="1">
    <location>
        <begin position="81"/>
        <end position="114"/>
    </location>
</feature>
<dbReference type="Proteomes" id="UP000092445">
    <property type="component" value="Unassembled WGS sequence"/>
</dbReference>
<dbReference type="VEuPathDB" id="VectorBase:GPAI030015"/>
<feature type="compositionally biased region" description="Polar residues" evidence="1">
    <location>
        <begin position="360"/>
        <end position="376"/>
    </location>
</feature>
<dbReference type="InterPro" id="IPR039715">
    <property type="entry name" value="ZCCHC10"/>
</dbReference>
<dbReference type="PANTHER" id="PTHR13491">
    <property type="entry name" value="ZCCHC10 PROTEIN"/>
    <property type="match status" value="1"/>
</dbReference>
<reference evidence="3" key="1">
    <citation type="submission" date="2014-03" db="EMBL/GenBank/DDBJ databases">
        <authorList>
            <person name="Aksoy S."/>
            <person name="Warren W."/>
            <person name="Wilson R.K."/>
        </authorList>
    </citation>
    <scope>NUCLEOTIDE SEQUENCE [LARGE SCALE GENOMIC DNA]</scope>
    <source>
        <strain evidence="3">IAEA</strain>
    </source>
</reference>
<organism evidence="2 3">
    <name type="scientific">Glossina pallidipes</name>
    <name type="common">Tsetse fly</name>
    <dbReference type="NCBI Taxonomy" id="7398"/>
    <lineage>
        <taxon>Eukaryota</taxon>
        <taxon>Metazoa</taxon>
        <taxon>Ecdysozoa</taxon>
        <taxon>Arthropoda</taxon>
        <taxon>Hexapoda</taxon>
        <taxon>Insecta</taxon>
        <taxon>Pterygota</taxon>
        <taxon>Neoptera</taxon>
        <taxon>Endopterygota</taxon>
        <taxon>Diptera</taxon>
        <taxon>Brachycera</taxon>
        <taxon>Muscomorpha</taxon>
        <taxon>Hippoboscoidea</taxon>
        <taxon>Glossinidae</taxon>
        <taxon>Glossina</taxon>
    </lineage>
</organism>
<reference evidence="2" key="2">
    <citation type="submission" date="2020-05" db="UniProtKB">
        <authorList>
            <consortium name="EnsemblMetazoa"/>
        </authorList>
    </citation>
    <scope>IDENTIFICATION</scope>
    <source>
        <strain evidence="2">IAEA</strain>
    </source>
</reference>
<proteinExistence type="predicted"/>
<evidence type="ECO:0000313" key="3">
    <source>
        <dbReference type="Proteomes" id="UP000092445"/>
    </source>
</evidence>
<feature type="region of interest" description="Disordered" evidence="1">
    <location>
        <begin position="1"/>
        <end position="59"/>
    </location>
</feature>
<feature type="compositionally biased region" description="Basic and acidic residues" evidence="1">
    <location>
        <begin position="96"/>
        <end position="114"/>
    </location>
</feature>
<dbReference type="EnsemblMetazoa" id="GPAI030015-RA">
    <property type="protein sequence ID" value="GPAI030015-PA"/>
    <property type="gene ID" value="GPAI030015"/>
</dbReference>
<evidence type="ECO:0000313" key="2">
    <source>
        <dbReference type="EnsemblMetazoa" id="GPAI030015-PA"/>
    </source>
</evidence>
<feature type="compositionally biased region" description="Basic and acidic residues" evidence="1">
    <location>
        <begin position="14"/>
        <end position="30"/>
    </location>
</feature>
<feature type="compositionally biased region" description="Polar residues" evidence="1">
    <location>
        <begin position="84"/>
        <end position="95"/>
    </location>
</feature>
<evidence type="ECO:0000256" key="1">
    <source>
        <dbReference type="SAM" id="MobiDB-lite"/>
    </source>
</evidence>
<dbReference type="STRING" id="7398.A0A1A9ZZR6"/>
<keyword evidence="3" id="KW-1185">Reference proteome</keyword>
<protein>
    <submittedName>
        <fullName evidence="2">Uncharacterized protein</fullName>
    </submittedName>
</protein>
<name>A0A1A9ZZR6_GLOPL</name>
<accession>A0A1A9ZZR6</accession>